<gene>
    <name evidence="1" type="ORF">S03H2_12927</name>
</gene>
<dbReference type="EMBL" id="BARU01006569">
    <property type="protein sequence ID" value="GAH33820.1"/>
    <property type="molecule type" value="Genomic_DNA"/>
</dbReference>
<protein>
    <submittedName>
        <fullName evidence="1">Uncharacterized protein</fullName>
    </submittedName>
</protein>
<reference evidence="1" key="1">
    <citation type="journal article" date="2014" name="Front. Microbiol.">
        <title>High frequency of phylogenetically diverse reductive dehalogenase-homologous genes in deep subseafloor sedimentary metagenomes.</title>
        <authorList>
            <person name="Kawai M."/>
            <person name="Futagami T."/>
            <person name="Toyoda A."/>
            <person name="Takaki Y."/>
            <person name="Nishi S."/>
            <person name="Hori S."/>
            <person name="Arai W."/>
            <person name="Tsubouchi T."/>
            <person name="Morono Y."/>
            <person name="Uchiyama I."/>
            <person name="Ito T."/>
            <person name="Fujiyama A."/>
            <person name="Inagaki F."/>
            <person name="Takami H."/>
        </authorList>
    </citation>
    <scope>NUCLEOTIDE SEQUENCE</scope>
    <source>
        <strain evidence="1">Expedition CK06-06</strain>
    </source>
</reference>
<comment type="caution">
    <text evidence="1">The sequence shown here is derived from an EMBL/GenBank/DDBJ whole genome shotgun (WGS) entry which is preliminary data.</text>
</comment>
<feature type="non-terminal residue" evidence="1">
    <location>
        <position position="1"/>
    </location>
</feature>
<name>X1FMS0_9ZZZZ</name>
<dbReference type="AlphaFoldDB" id="X1FMS0"/>
<accession>X1FMS0</accession>
<sequence length="36" mass="4140">YNTIDSDDTREAIGQLGGYLRKCFQSAYKTPQNEKK</sequence>
<organism evidence="1">
    <name type="scientific">marine sediment metagenome</name>
    <dbReference type="NCBI Taxonomy" id="412755"/>
    <lineage>
        <taxon>unclassified sequences</taxon>
        <taxon>metagenomes</taxon>
        <taxon>ecological metagenomes</taxon>
    </lineage>
</organism>
<proteinExistence type="predicted"/>
<evidence type="ECO:0000313" key="1">
    <source>
        <dbReference type="EMBL" id="GAH33820.1"/>
    </source>
</evidence>